<dbReference type="PATRIC" id="fig|59374.8.peg.2021"/>
<reference evidence="3" key="3">
    <citation type="submission" date="2010-08" db="EMBL/GenBank/DDBJ databases">
        <authorList>
            <person name="Durkin A.S."/>
            <person name="Nelson K.E."/>
            <person name="Morrison M."/>
            <person name="Forsberg C.W."/>
            <person name="Wilson D.B."/>
            <person name="Russell J.B."/>
            <person name="Cann I.K.O."/>
            <person name="Mackie R.I."/>
            <person name="White B.A."/>
        </authorList>
    </citation>
    <scope>NUCLEOTIDE SEQUENCE</scope>
    <source>
        <strain evidence="3">S85</strain>
    </source>
</reference>
<dbReference type="InterPro" id="IPR036866">
    <property type="entry name" value="RibonucZ/Hydroxyglut_hydro"/>
</dbReference>
<dbReference type="Pfam" id="PF00753">
    <property type="entry name" value="Lactamase_B"/>
    <property type="match status" value="1"/>
</dbReference>
<dbReference type="RefSeq" id="WP_014546295.1">
    <property type="nucleotide sequence ID" value="NC_013410.1"/>
</dbReference>
<dbReference type="Gene3D" id="3.60.15.10">
    <property type="entry name" value="Ribonuclease Z/Hydroxyacylglutathione hydrolase-like"/>
    <property type="match status" value="1"/>
</dbReference>
<evidence type="ECO:0000313" key="3">
    <source>
        <dbReference type="EMBL" id="ADL26298.1"/>
    </source>
</evidence>
<dbReference type="PANTHER" id="PTHR30619:SF1">
    <property type="entry name" value="RECOMBINATION PROTEIN 2"/>
    <property type="match status" value="1"/>
</dbReference>
<dbReference type="Proteomes" id="UP000001497">
    <property type="component" value="Chromosome"/>
</dbReference>
<dbReference type="eggNOG" id="COG2333">
    <property type="taxonomic scope" value="Bacteria"/>
</dbReference>
<dbReference type="AlphaFoldDB" id="C9RRM5"/>
<dbReference type="EMBL" id="CP001792">
    <property type="protein sequence ID" value="ACX75211.1"/>
    <property type="molecule type" value="Genomic_DNA"/>
</dbReference>
<dbReference type="EMBL" id="CP002158">
    <property type="protein sequence ID" value="ADL26298.1"/>
    <property type="molecule type" value="Genomic_DNA"/>
</dbReference>
<dbReference type="InterPro" id="IPR052159">
    <property type="entry name" value="Competence_DNA_uptake"/>
</dbReference>
<dbReference type="InterPro" id="IPR001279">
    <property type="entry name" value="Metallo-B-lactamas"/>
</dbReference>
<dbReference type="KEGG" id="fsu:Fisuc_1616"/>
<sequence>MRIFWTLMVAASVFLGGCMYVSGSAEGETSLHATAIDVGQGLAVLLEYDGRYAMYDFGPDSVGVVDSLLARGVDTLEWVVLSHNHRDHIGGFMELVGRDVFVRRLYVGPDTAGGFYRDSVLRVARALGMPVDTLLRGENVSFGGGSNGFDVLWPTSYLRVGENRASLVLLGKFGASKMLLTGDLDSVGERHVLEMNPTLSAELLQVAHHGSAGSNTLSFLSQVSPKYAFVSVGAENRYGHPVPSVVRKLNLVLGDSLKLYRTDLQGTLRFELSPSMGVVVP</sequence>
<evidence type="ECO:0000313" key="2">
    <source>
        <dbReference type="EMBL" id="ACX75211.1"/>
    </source>
</evidence>
<feature type="domain" description="Metallo-beta-lactamase" evidence="1">
    <location>
        <begin position="40"/>
        <end position="234"/>
    </location>
</feature>
<keyword evidence="5" id="KW-1185">Reference proteome</keyword>
<reference evidence="4" key="2">
    <citation type="submission" date="2010-08" db="EMBL/GenBank/DDBJ databases">
        <title>Complete sequence of Fibrobacter succinogenes subsp. succinogenes S85.</title>
        <authorList>
            <person name="Durkin A.S."/>
            <person name="Nelson K.E."/>
            <person name="Morrison M."/>
            <person name="Forsberg C.W."/>
            <person name="Wilson D.B."/>
            <person name="Russell J.B."/>
            <person name="Cann I.K.O."/>
            <person name="Mackie R.I."/>
            <person name="White B.A."/>
        </authorList>
    </citation>
    <scope>NUCLEOTIDE SEQUENCE [LARGE SCALE GENOMIC DNA]</scope>
    <source>
        <strain evidence="4">ATCC 19169 / S85</strain>
    </source>
</reference>
<dbReference type="STRING" id="59374.FSU_2106"/>
<proteinExistence type="predicted"/>
<dbReference type="HOGENOM" id="CLU_010363_0_3_0"/>
<dbReference type="PROSITE" id="PS51257">
    <property type="entry name" value="PROKAR_LIPOPROTEIN"/>
    <property type="match status" value="1"/>
</dbReference>
<dbReference type="SMART" id="SM00849">
    <property type="entry name" value="Lactamase_B"/>
    <property type="match status" value="1"/>
</dbReference>
<name>C9RRM5_FIBSS</name>
<dbReference type="InterPro" id="IPR035681">
    <property type="entry name" value="ComA-like_MBL"/>
</dbReference>
<dbReference type="PANTHER" id="PTHR30619">
    <property type="entry name" value="DNA INTERNALIZATION/COMPETENCE PROTEIN COMEC/REC2"/>
    <property type="match status" value="1"/>
</dbReference>
<organism evidence="3 4">
    <name type="scientific">Fibrobacter succinogenes (strain ATCC 19169 / S85)</name>
    <dbReference type="NCBI Taxonomy" id="59374"/>
    <lineage>
        <taxon>Bacteria</taxon>
        <taxon>Pseudomonadati</taxon>
        <taxon>Fibrobacterota</taxon>
        <taxon>Fibrobacteria</taxon>
        <taxon>Fibrobacterales</taxon>
        <taxon>Fibrobacteraceae</taxon>
        <taxon>Fibrobacter</taxon>
    </lineage>
</organism>
<evidence type="ECO:0000313" key="5">
    <source>
        <dbReference type="Proteomes" id="UP000001497"/>
    </source>
</evidence>
<accession>C9RRM5</accession>
<gene>
    <name evidence="2" type="ordered locus">Fisuc_1616</name>
    <name evidence="3" type="ordered locus">FSU_2106</name>
</gene>
<dbReference type="SUPFAM" id="SSF56281">
    <property type="entry name" value="Metallo-hydrolase/oxidoreductase"/>
    <property type="match status" value="1"/>
</dbReference>
<evidence type="ECO:0000259" key="1">
    <source>
        <dbReference type="SMART" id="SM00849"/>
    </source>
</evidence>
<protein>
    <submittedName>
        <fullName evidence="2">Beta-lactamase domain protein</fullName>
    </submittedName>
    <submittedName>
        <fullName evidence="3">Metallo-beta-lactamase family protein</fullName>
    </submittedName>
</protein>
<dbReference type="Proteomes" id="UP000000517">
    <property type="component" value="Chromosome"/>
</dbReference>
<dbReference type="OrthoDB" id="9790149at2"/>
<dbReference type="KEGG" id="fsc:FSU_2106"/>
<dbReference type="CDD" id="cd07731">
    <property type="entry name" value="ComA-like_MBL-fold"/>
    <property type="match status" value="1"/>
</dbReference>
<reference evidence="2 5" key="1">
    <citation type="submission" date="2009-10" db="EMBL/GenBank/DDBJ databases">
        <title>Complete sequence of Fibrobacter succinogenes subsp. succinogenes S85.</title>
        <authorList>
            <consortium name="US DOE Joint Genome Institute"/>
            <person name="Lucas S."/>
            <person name="Copeland A."/>
            <person name="Lapidus A."/>
            <person name="Glavina del Rio T."/>
            <person name="Tice H."/>
            <person name="Bruce D."/>
            <person name="Goodwin L."/>
            <person name="Pitluck S."/>
            <person name="Chertkov O."/>
            <person name="Detter J.C."/>
            <person name="Han C."/>
            <person name="Tapia R."/>
            <person name="Larimer F."/>
            <person name="Land M."/>
            <person name="Hauser L."/>
            <person name="Kyrpides N."/>
            <person name="Mikhailova N."/>
            <person name="Weimer P.J."/>
            <person name="Stevenson D.M."/>
            <person name="Boyum J."/>
            <person name="Brumm P.I."/>
            <person name="Mead D."/>
        </authorList>
    </citation>
    <scope>NUCLEOTIDE SEQUENCE [LARGE SCALE GENOMIC DNA]</scope>
    <source>
        <strain evidence="5">ATCC 19169 / S85</strain>
        <strain evidence="2">S85</strain>
    </source>
</reference>
<evidence type="ECO:0000313" key="4">
    <source>
        <dbReference type="Proteomes" id="UP000000517"/>
    </source>
</evidence>